<dbReference type="PANTHER" id="PTHR13789:SF314">
    <property type="entry name" value="FAD-BINDING DOMAIN-CONTAINING PROTEIN"/>
    <property type="match status" value="1"/>
</dbReference>
<dbReference type="Proteomes" id="UP000230605">
    <property type="component" value="Chromosome 1"/>
</dbReference>
<name>A0A2G5I8B7_CERBT</name>
<evidence type="ECO:0000256" key="5">
    <source>
        <dbReference type="ARBA" id="ARBA00023033"/>
    </source>
</evidence>
<keyword evidence="10" id="KW-1185">Reference proteome</keyword>
<evidence type="ECO:0000256" key="3">
    <source>
        <dbReference type="ARBA" id="ARBA00022827"/>
    </source>
</evidence>
<comment type="similarity">
    <text evidence="1">Belongs to the paxM FAD-dependent monooxygenase family.</text>
</comment>
<reference evidence="8 10" key="2">
    <citation type="submission" date="2023-09" db="EMBL/GenBank/DDBJ databases">
        <title>Complete-Gapless Cercospora beticola genome.</title>
        <authorList>
            <person name="Wyatt N.A."/>
            <person name="Spanner R.E."/>
            <person name="Bolton M.D."/>
        </authorList>
    </citation>
    <scope>NUCLEOTIDE SEQUENCE [LARGE SCALE GENOMIC DNA]</scope>
    <source>
        <strain evidence="8">Cb09-40</strain>
    </source>
</reference>
<dbReference type="AlphaFoldDB" id="A0A2G5I8B7"/>
<dbReference type="InterPro" id="IPR002938">
    <property type="entry name" value="FAD-bd"/>
</dbReference>
<dbReference type="SUPFAM" id="SSF51905">
    <property type="entry name" value="FAD/NAD(P)-binding domain"/>
    <property type="match status" value="1"/>
</dbReference>
<dbReference type="Pfam" id="PF01494">
    <property type="entry name" value="FAD_binding_3"/>
    <property type="match status" value="2"/>
</dbReference>
<keyword evidence="4" id="KW-0560">Oxidoreductase</keyword>
<sequence>MGLNILIVGGGLGGLATAAYLRQNHKVTILERNHLDFTKNDYGISVIANAYNLLQKAGIDNNKLDMAVMTRVWVRDYQNQEIFTQDFHTRKTVGAPSVLTKRSHLHKELHRLATSPSLHGKPAKVIEGVRVVEVDTSNGTVRSAEGKIYTADFIIGADGINSVVRSAVVSKSGEGNFEAEAKTHDLLAYMAQVPIEAIEATPELAYFAEPGHFGLASWSSPNGRSDKQRILAYHISPREAQFVGYAKEEEFAAQFDEQKTTIIKGIPATRVQAAFTDFSSALTNIFSHHCSGDETVEIWRIRDIDPQDTWHRGRVLLIGDAAHAVTPHAGQGCNSAFEDAEALGFLLKDAETFEDVEAMIPKFLQIRKARAQDIARSSRHMGGLLSPEEQAQAGEFDQIEFGKRTYGYRGAEEALKASATA</sequence>
<keyword evidence="3" id="KW-0274">FAD</keyword>
<gene>
    <name evidence="7" type="ORF">CB0940_00504</name>
    <name evidence="8" type="ORF">RHO25_000525</name>
</gene>
<evidence type="ECO:0000256" key="2">
    <source>
        <dbReference type="ARBA" id="ARBA00022630"/>
    </source>
</evidence>
<dbReference type="PRINTS" id="PR00420">
    <property type="entry name" value="RNGMNOXGNASE"/>
</dbReference>
<accession>A0A2G5I8B7</accession>
<dbReference type="Gene3D" id="3.50.50.60">
    <property type="entry name" value="FAD/NAD(P)-binding domain"/>
    <property type="match status" value="1"/>
</dbReference>
<evidence type="ECO:0000313" key="10">
    <source>
        <dbReference type="Proteomes" id="UP001302367"/>
    </source>
</evidence>
<feature type="domain" description="FAD-binding" evidence="6">
    <location>
        <begin position="307"/>
        <end position="376"/>
    </location>
</feature>
<organism evidence="7 9">
    <name type="scientific">Cercospora beticola</name>
    <name type="common">Sugarbeet leaf spot fungus</name>
    <dbReference type="NCBI Taxonomy" id="122368"/>
    <lineage>
        <taxon>Eukaryota</taxon>
        <taxon>Fungi</taxon>
        <taxon>Dikarya</taxon>
        <taxon>Ascomycota</taxon>
        <taxon>Pezizomycotina</taxon>
        <taxon>Dothideomycetes</taxon>
        <taxon>Dothideomycetidae</taxon>
        <taxon>Mycosphaerellales</taxon>
        <taxon>Mycosphaerellaceae</taxon>
        <taxon>Cercospora</taxon>
    </lineage>
</organism>
<dbReference type="InterPro" id="IPR036188">
    <property type="entry name" value="FAD/NAD-bd_sf"/>
</dbReference>
<evidence type="ECO:0000313" key="7">
    <source>
        <dbReference type="EMBL" id="PIB01019.1"/>
    </source>
</evidence>
<dbReference type="OrthoDB" id="9993796at2759"/>
<feature type="domain" description="FAD-binding" evidence="6">
    <location>
        <begin position="4"/>
        <end position="222"/>
    </location>
</feature>
<keyword evidence="2" id="KW-0285">Flavoprotein</keyword>
<evidence type="ECO:0000313" key="9">
    <source>
        <dbReference type="Proteomes" id="UP000230605"/>
    </source>
</evidence>
<dbReference type="EMBL" id="LKMD01000100">
    <property type="protein sequence ID" value="PIB01019.1"/>
    <property type="molecule type" value="Genomic_DNA"/>
</dbReference>
<evidence type="ECO:0000313" key="8">
    <source>
        <dbReference type="EMBL" id="WPA95921.1"/>
    </source>
</evidence>
<dbReference type="InterPro" id="IPR050493">
    <property type="entry name" value="FAD-dep_Monooxygenase_BioMet"/>
</dbReference>
<protein>
    <recommendedName>
        <fullName evidence="6">FAD-binding domain-containing protein</fullName>
    </recommendedName>
</protein>
<dbReference type="PANTHER" id="PTHR13789">
    <property type="entry name" value="MONOOXYGENASE"/>
    <property type="match status" value="1"/>
</dbReference>
<proteinExistence type="inferred from homology"/>
<evidence type="ECO:0000256" key="1">
    <source>
        <dbReference type="ARBA" id="ARBA00007992"/>
    </source>
</evidence>
<dbReference type="EMBL" id="CP134184">
    <property type="protein sequence ID" value="WPA95921.1"/>
    <property type="molecule type" value="Genomic_DNA"/>
</dbReference>
<evidence type="ECO:0000259" key="6">
    <source>
        <dbReference type="Pfam" id="PF01494"/>
    </source>
</evidence>
<reference evidence="7 9" key="1">
    <citation type="submission" date="2015-10" db="EMBL/GenBank/DDBJ databases">
        <title>The cercosporin biosynthetic gene cluster was horizontally transferred to several fungal lineages and shown to be expanded in Cercospora beticola based on microsynteny with recipient genomes.</title>
        <authorList>
            <person name="De Jonge R."/>
            <person name="Ebert M.K."/>
            <person name="Suttle J.C."/>
            <person name="Jurick Ii W.M."/>
            <person name="Secor G.A."/>
            <person name="Thomma B.P."/>
            <person name="Van De Peer Y."/>
            <person name="Bolton M.D."/>
        </authorList>
    </citation>
    <scope>NUCLEOTIDE SEQUENCE [LARGE SCALE GENOMIC DNA]</scope>
    <source>
        <strain evidence="7 9">09-40</strain>
    </source>
</reference>
<dbReference type="GO" id="GO:0071949">
    <property type="term" value="F:FAD binding"/>
    <property type="evidence" value="ECO:0007669"/>
    <property type="project" value="InterPro"/>
</dbReference>
<keyword evidence="5" id="KW-0503">Monooxygenase</keyword>
<evidence type="ECO:0000256" key="4">
    <source>
        <dbReference type="ARBA" id="ARBA00023002"/>
    </source>
</evidence>
<dbReference type="GO" id="GO:0004497">
    <property type="term" value="F:monooxygenase activity"/>
    <property type="evidence" value="ECO:0007669"/>
    <property type="project" value="UniProtKB-KW"/>
</dbReference>
<dbReference type="Proteomes" id="UP001302367">
    <property type="component" value="Chromosome 1"/>
</dbReference>